<evidence type="ECO:0000256" key="8">
    <source>
        <dbReference type="RuleBase" id="RU362096"/>
    </source>
</evidence>
<evidence type="ECO:0000256" key="7">
    <source>
        <dbReference type="PROSITE-ProRule" id="PRU10141"/>
    </source>
</evidence>
<dbReference type="GO" id="GO:0005524">
    <property type="term" value="F:ATP binding"/>
    <property type="evidence" value="ECO:0007669"/>
    <property type="project" value="UniProtKB-UniRule"/>
</dbReference>
<dbReference type="AlphaFoldDB" id="A0A8S1H577"/>
<dbReference type="EC" id="2.7.10.2" evidence="8"/>
<dbReference type="Gene3D" id="3.30.505.10">
    <property type="entry name" value="SH2 domain"/>
    <property type="match status" value="1"/>
</dbReference>
<evidence type="ECO:0000313" key="13">
    <source>
        <dbReference type="Proteomes" id="UP000835052"/>
    </source>
</evidence>
<comment type="similarity">
    <text evidence="8">Belongs to the protein kinase superfamily. Tyr protein kinase family.</text>
</comment>
<feature type="region of interest" description="Disordered" evidence="9">
    <location>
        <begin position="488"/>
        <end position="510"/>
    </location>
</feature>
<dbReference type="InterPro" id="IPR011009">
    <property type="entry name" value="Kinase-like_dom_sf"/>
</dbReference>
<feature type="compositionally biased region" description="Basic and acidic residues" evidence="9">
    <location>
        <begin position="105"/>
        <end position="138"/>
    </location>
</feature>
<proteinExistence type="inferred from homology"/>
<accession>A0A8S1H577</accession>
<dbReference type="PANTHER" id="PTHR24418">
    <property type="entry name" value="TYROSINE-PROTEIN KINASE"/>
    <property type="match status" value="1"/>
</dbReference>
<gene>
    <name evidence="12" type="ORF">CAUJ_LOCUS6888</name>
</gene>
<evidence type="ECO:0000256" key="2">
    <source>
        <dbReference type="ARBA" id="ARBA00022741"/>
    </source>
</evidence>
<dbReference type="EMBL" id="CAJGYM010000018">
    <property type="protein sequence ID" value="CAD6190969.1"/>
    <property type="molecule type" value="Genomic_DNA"/>
</dbReference>
<dbReference type="OrthoDB" id="541276at2759"/>
<comment type="catalytic activity">
    <reaction evidence="8">
        <text>L-tyrosyl-[protein] + ATP = O-phospho-L-tyrosyl-[protein] + ADP + H(+)</text>
        <dbReference type="Rhea" id="RHEA:10596"/>
        <dbReference type="Rhea" id="RHEA-COMP:10136"/>
        <dbReference type="Rhea" id="RHEA-COMP:20101"/>
        <dbReference type="ChEBI" id="CHEBI:15378"/>
        <dbReference type="ChEBI" id="CHEBI:30616"/>
        <dbReference type="ChEBI" id="CHEBI:46858"/>
        <dbReference type="ChEBI" id="CHEBI:61978"/>
        <dbReference type="ChEBI" id="CHEBI:456216"/>
        <dbReference type="EC" id="2.7.10.2"/>
    </reaction>
</comment>
<dbReference type="InterPro" id="IPR017441">
    <property type="entry name" value="Protein_kinase_ATP_BS"/>
</dbReference>
<dbReference type="InterPro" id="IPR001245">
    <property type="entry name" value="Ser-Thr/Tyr_kinase_cat_dom"/>
</dbReference>
<protein>
    <recommendedName>
        <fullName evidence="8">Tyrosine-protein kinase</fullName>
        <ecNumber evidence="8">2.7.10.2</ecNumber>
    </recommendedName>
</protein>
<evidence type="ECO:0000256" key="4">
    <source>
        <dbReference type="ARBA" id="ARBA00022840"/>
    </source>
</evidence>
<keyword evidence="2 7" id="KW-0547">Nucleotide-binding</keyword>
<keyword evidence="6" id="KW-0727">SH2 domain</keyword>
<reference evidence="12" key="1">
    <citation type="submission" date="2020-10" db="EMBL/GenBank/DDBJ databases">
        <authorList>
            <person name="Kikuchi T."/>
        </authorList>
    </citation>
    <scope>NUCLEOTIDE SEQUENCE</scope>
    <source>
        <strain evidence="12">NKZ352</strain>
    </source>
</reference>
<organism evidence="12 13">
    <name type="scientific">Caenorhabditis auriculariae</name>
    <dbReference type="NCBI Taxonomy" id="2777116"/>
    <lineage>
        <taxon>Eukaryota</taxon>
        <taxon>Metazoa</taxon>
        <taxon>Ecdysozoa</taxon>
        <taxon>Nematoda</taxon>
        <taxon>Chromadorea</taxon>
        <taxon>Rhabditida</taxon>
        <taxon>Rhabditina</taxon>
        <taxon>Rhabditomorpha</taxon>
        <taxon>Rhabditoidea</taxon>
        <taxon>Rhabditidae</taxon>
        <taxon>Peloderinae</taxon>
        <taxon>Caenorhabditis</taxon>
    </lineage>
</organism>
<dbReference type="SUPFAM" id="SSF55550">
    <property type="entry name" value="SH2 domain"/>
    <property type="match status" value="1"/>
</dbReference>
<name>A0A8S1H577_9PELO</name>
<dbReference type="InterPro" id="IPR020635">
    <property type="entry name" value="Tyr_kinase_cat_dom"/>
</dbReference>
<sequence length="524" mass="58481">MAKRPPGPIPTATNSKTEENVSVHEILVPIKNAAKREEVKVPKVPSSINFARKLPFCHGYMPALEATHLLIRSGDFLIRLREVKNEVRVVVSVALTSRQSSELRQVNEKEDTRKGCQLAKKAEQKVDNGGDGDREKGLDAFSETRPAPFRETIAVNYRHMKLRENKNGCSLDGEKYFSSLKSLLAYYMFVKMEGEQKFNLRNPISRQYGSFRLSQIKIVRTLGNGAFGEVSLAEINHPAFEQDKAVVKTMKKGVPEHLELEEKFLVEGGISIPLDHPNVVRTLGWCYDSKPLQLLMELCPGGALSTFLMTKSEKVSNLTLTRFCLDAARGLDYLHEVGVLHRDVAARNCQLDEYGTLKIGGFGLSLKAYYYEMSGPENLPSRYLAPQCLTEYAFSSQSDVYAYGHLICEMFNNGQVPYVGMSGAKAREEILAGKILSVHGRAPEPLRVLVENRIFAFHPIYRPPMNEIVDFLDALVNCLEEANPKENGGVESALEAGNGDNLQPSNETEDVYELVDPGRTLATY</sequence>
<dbReference type="PROSITE" id="PS50011">
    <property type="entry name" value="PROTEIN_KINASE_DOM"/>
    <property type="match status" value="1"/>
</dbReference>
<dbReference type="GO" id="GO:0004715">
    <property type="term" value="F:non-membrane spanning protein tyrosine kinase activity"/>
    <property type="evidence" value="ECO:0007669"/>
    <property type="project" value="UniProtKB-EC"/>
</dbReference>
<evidence type="ECO:0000256" key="1">
    <source>
        <dbReference type="ARBA" id="ARBA00022679"/>
    </source>
</evidence>
<evidence type="ECO:0000256" key="3">
    <source>
        <dbReference type="ARBA" id="ARBA00022777"/>
    </source>
</evidence>
<evidence type="ECO:0000313" key="12">
    <source>
        <dbReference type="EMBL" id="CAD6190969.1"/>
    </source>
</evidence>
<dbReference type="PROSITE" id="PS50001">
    <property type="entry name" value="SH2"/>
    <property type="match status" value="1"/>
</dbReference>
<evidence type="ECO:0000259" key="10">
    <source>
        <dbReference type="PROSITE" id="PS50001"/>
    </source>
</evidence>
<dbReference type="InterPro" id="IPR050198">
    <property type="entry name" value="Non-receptor_tyrosine_kinases"/>
</dbReference>
<dbReference type="PRINTS" id="PR00109">
    <property type="entry name" value="TYRKINASE"/>
</dbReference>
<keyword evidence="5 8" id="KW-0829">Tyrosine-protein kinase</keyword>
<dbReference type="Gene3D" id="1.10.510.10">
    <property type="entry name" value="Transferase(Phosphotransferase) domain 1"/>
    <property type="match status" value="1"/>
</dbReference>
<dbReference type="SMART" id="SM00252">
    <property type="entry name" value="SH2"/>
    <property type="match status" value="1"/>
</dbReference>
<evidence type="ECO:0000256" key="6">
    <source>
        <dbReference type="PROSITE-ProRule" id="PRU00191"/>
    </source>
</evidence>
<dbReference type="InterPro" id="IPR000980">
    <property type="entry name" value="SH2"/>
</dbReference>
<dbReference type="PROSITE" id="PS00107">
    <property type="entry name" value="PROTEIN_KINASE_ATP"/>
    <property type="match status" value="1"/>
</dbReference>
<dbReference type="SUPFAM" id="SSF56112">
    <property type="entry name" value="Protein kinase-like (PK-like)"/>
    <property type="match status" value="1"/>
</dbReference>
<dbReference type="Proteomes" id="UP000835052">
    <property type="component" value="Unassembled WGS sequence"/>
</dbReference>
<dbReference type="InterPro" id="IPR036860">
    <property type="entry name" value="SH2_dom_sf"/>
</dbReference>
<dbReference type="SMART" id="SM00219">
    <property type="entry name" value="TyrKc"/>
    <property type="match status" value="1"/>
</dbReference>
<keyword evidence="13" id="KW-1185">Reference proteome</keyword>
<feature type="region of interest" description="Disordered" evidence="9">
    <location>
        <begin position="101"/>
        <end position="139"/>
    </location>
</feature>
<feature type="binding site" evidence="7">
    <location>
        <position position="248"/>
    </location>
    <ligand>
        <name>ATP</name>
        <dbReference type="ChEBI" id="CHEBI:30616"/>
    </ligand>
</feature>
<feature type="domain" description="Protein kinase" evidence="11">
    <location>
        <begin position="216"/>
        <end position="476"/>
    </location>
</feature>
<comment type="caution">
    <text evidence="12">The sequence shown here is derived from an EMBL/GenBank/DDBJ whole genome shotgun (WGS) entry which is preliminary data.</text>
</comment>
<evidence type="ECO:0000256" key="9">
    <source>
        <dbReference type="SAM" id="MobiDB-lite"/>
    </source>
</evidence>
<evidence type="ECO:0000259" key="11">
    <source>
        <dbReference type="PROSITE" id="PS50011"/>
    </source>
</evidence>
<feature type="domain" description="SH2" evidence="10">
    <location>
        <begin position="56"/>
        <end position="204"/>
    </location>
</feature>
<keyword evidence="1 8" id="KW-0808">Transferase</keyword>
<dbReference type="Pfam" id="PF07714">
    <property type="entry name" value="PK_Tyr_Ser-Thr"/>
    <property type="match status" value="1"/>
</dbReference>
<keyword evidence="3 8" id="KW-0418">Kinase</keyword>
<keyword evidence="4 7" id="KW-0067">ATP-binding</keyword>
<evidence type="ECO:0000256" key="5">
    <source>
        <dbReference type="ARBA" id="ARBA00023137"/>
    </source>
</evidence>
<dbReference type="InterPro" id="IPR000719">
    <property type="entry name" value="Prot_kinase_dom"/>
</dbReference>